<organism evidence="2 3">
    <name type="scientific">Striga asiatica</name>
    <name type="common">Asiatic witchweed</name>
    <name type="synonym">Buchnera asiatica</name>
    <dbReference type="NCBI Taxonomy" id="4170"/>
    <lineage>
        <taxon>Eukaryota</taxon>
        <taxon>Viridiplantae</taxon>
        <taxon>Streptophyta</taxon>
        <taxon>Embryophyta</taxon>
        <taxon>Tracheophyta</taxon>
        <taxon>Spermatophyta</taxon>
        <taxon>Magnoliopsida</taxon>
        <taxon>eudicotyledons</taxon>
        <taxon>Gunneridae</taxon>
        <taxon>Pentapetalae</taxon>
        <taxon>asterids</taxon>
        <taxon>lamiids</taxon>
        <taxon>Lamiales</taxon>
        <taxon>Orobanchaceae</taxon>
        <taxon>Buchnereae</taxon>
        <taxon>Striga</taxon>
    </lineage>
</organism>
<feature type="compositionally biased region" description="Basic and acidic residues" evidence="1">
    <location>
        <begin position="269"/>
        <end position="283"/>
    </location>
</feature>
<evidence type="ECO:0000313" key="2">
    <source>
        <dbReference type="EMBL" id="GER38109.1"/>
    </source>
</evidence>
<dbReference type="AlphaFoldDB" id="A0A5A7PYX9"/>
<feature type="region of interest" description="Disordered" evidence="1">
    <location>
        <begin position="242"/>
        <end position="331"/>
    </location>
</feature>
<evidence type="ECO:0000313" key="3">
    <source>
        <dbReference type="Proteomes" id="UP000325081"/>
    </source>
</evidence>
<feature type="region of interest" description="Disordered" evidence="1">
    <location>
        <begin position="191"/>
        <end position="213"/>
    </location>
</feature>
<keyword evidence="3" id="KW-1185">Reference proteome</keyword>
<feature type="compositionally biased region" description="Polar residues" evidence="1">
    <location>
        <begin position="301"/>
        <end position="320"/>
    </location>
</feature>
<gene>
    <name evidence="2" type="ORF">STAS_14567</name>
</gene>
<sequence length="344" mass="36859">MNNINNVGRVLAFEDNEVAAAAVWVQSAGGSERRQAEGRVRCCGASASSAAEGLVGVDGGGLGLCRRVAAVAEGHDGCLVRAQGRRLRQERSGRLTGGGGRAVADKRLTGCGVPQPLFFVSVAFDPSHRLHPLNLISPLAVISFTITAGHQRAITNAASSPSPSSSGRATISEHPPPLPASISAASLCLATADQQRPRRTPTTPFTRNPPRTAILRRLLSRSKTPRPARFWRALHLHELPCPQDASPSGPATRHAAANHLVTPRPATQTRRDSSAANRKRVDQPPRGCLPRRRKSQHLDSPATTESWRSEVSTNRRLTSSSDEHFCGAQPSSSVHLLHERLLVR</sequence>
<protein>
    <submittedName>
        <fullName evidence="2">3-hydroxyacyl-CoA dehydratase 1</fullName>
    </submittedName>
</protein>
<feature type="compositionally biased region" description="Low complexity" evidence="1">
    <location>
        <begin position="200"/>
        <end position="212"/>
    </location>
</feature>
<reference evidence="3" key="1">
    <citation type="journal article" date="2019" name="Curr. Biol.">
        <title>Genome Sequence of Striga asiatica Provides Insight into the Evolution of Plant Parasitism.</title>
        <authorList>
            <person name="Yoshida S."/>
            <person name="Kim S."/>
            <person name="Wafula E.K."/>
            <person name="Tanskanen J."/>
            <person name="Kim Y.M."/>
            <person name="Honaas L."/>
            <person name="Yang Z."/>
            <person name="Spallek T."/>
            <person name="Conn C.E."/>
            <person name="Ichihashi Y."/>
            <person name="Cheong K."/>
            <person name="Cui S."/>
            <person name="Der J.P."/>
            <person name="Gundlach H."/>
            <person name="Jiao Y."/>
            <person name="Hori C."/>
            <person name="Ishida J.K."/>
            <person name="Kasahara H."/>
            <person name="Kiba T."/>
            <person name="Kim M.S."/>
            <person name="Koo N."/>
            <person name="Laohavisit A."/>
            <person name="Lee Y.H."/>
            <person name="Lumba S."/>
            <person name="McCourt P."/>
            <person name="Mortimer J.C."/>
            <person name="Mutuku J.M."/>
            <person name="Nomura T."/>
            <person name="Sasaki-Sekimoto Y."/>
            <person name="Seto Y."/>
            <person name="Wang Y."/>
            <person name="Wakatake T."/>
            <person name="Sakakibara H."/>
            <person name="Demura T."/>
            <person name="Yamaguchi S."/>
            <person name="Yoneyama K."/>
            <person name="Manabe R.I."/>
            <person name="Nelson D.C."/>
            <person name="Schulman A.H."/>
            <person name="Timko M.P."/>
            <person name="dePamphilis C.W."/>
            <person name="Choi D."/>
            <person name="Shirasu K."/>
        </authorList>
    </citation>
    <scope>NUCLEOTIDE SEQUENCE [LARGE SCALE GENOMIC DNA]</scope>
    <source>
        <strain evidence="3">cv. UVA1</strain>
    </source>
</reference>
<dbReference type="Proteomes" id="UP000325081">
    <property type="component" value="Unassembled WGS sequence"/>
</dbReference>
<name>A0A5A7PYX9_STRAF</name>
<evidence type="ECO:0000256" key="1">
    <source>
        <dbReference type="SAM" id="MobiDB-lite"/>
    </source>
</evidence>
<accession>A0A5A7PYX9</accession>
<proteinExistence type="predicted"/>
<feature type="region of interest" description="Disordered" evidence="1">
    <location>
        <begin position="156"/>
        <end position="177"/>
    </location>
</feature>
<dbReference type="EMBL" id="BKCP01005450">
    <property type="protein sequence ID" value="GER38109.1"/>
    <property type="molecule type" value="Genomic_DNA"/>
</dbReference>
<comment type="caution">
    <text evidence="2">The sequence shown here is derived from an EMBL/GenBank/DDBJ whole genome shotgun (WGS) entry which is preliminary data.</text>
</comment>